<evidence type="ECO:0000256" key="12">
    <source>
        <dbReference type="ARBA" id="ARBA00041756"/>
    </source>
</evidence>
<keyword evidence="4" id="KW-1003">Cell membrane</keyword>
<keyword evidence="6 13" id="KW-0808">Transferase</keyword>
<keyword evidence="3" id="KW-0536">Nodulation</keyword>
<comment type="subcellular location">
    <subcellularLocation>
        <location evidence="1">Cell inner membrane</location>
    </subcellularLocation>
</comment>
<evidence type="ECO:0000256" key="6">
    <source>
        <dbReference type="ARBA" id="ARBA00022679"/>
    </source>
</evidence>
<evidence type="ECO:0000256" key="10">
    <source>
        <dbReference type="ARBA" id="ARBA00037576"/>
    </source>
</evidence>
<dbReference type="Gene3D" id="3.40.47.10">
    <property type="match status" value="1"/>
</dbReference>
<evidence type="ECO:0000256" key="1">
    <source>
        <dbReference type="ARBA" id="ARBA00004533"/>
    </source>
</evidence>
<accession>A0ABS8HVF8</accession>
<sequence>MDTVVITGIGVISSAGLNLEDFWNTLAAGKVSYGEIEEYKDNKNYRVKIGAKIDDERWNRNVSEEIRVKYGRTSNYAVSATLSALESAGLSSEMLPNGRTAISIGTTMGEIQVEERISEIRHEKGVQGIPKTLLRQYRTDNIASSIRAAIGVSGPIYNVPTACAAGNYAIALGKRLIDWGCADVVIAGGVDVFSRVAFTGFQRLLSLTPDMCRPFDRNRKGLVIGEGCGIVILERASSAKARGARIFGEIIGVGLTSDRHHMISPHPEGDGAVRAMQLALEEARILPGEIDYVSAHGTGTPANDKVEAKALSRVFGPERIPPTSSIKSMIGHAMGAASALELVASLQMMNHGCILPTINYETPDPECMLDCVPNKARKAPINCVISNSFAFGGQIGSIIVKKG</sequence>
<feature type="domain" description="Ketosynthase family 3 (KS3)" evidence="14">
    <location>
        <begin position="1"/>
        <end position="402"/>
    </location>
</feature>
<dbReference type="PANTHER" id="PTHR11712:SF352">
    <property type="entry name" value="3-OXOACYL-[ACYL-CARRIER-PROTEIN] SYNTHASE"/>
    <property type="match status" value="1"/>
</dbReference>
<keyword evidence="7" id="KW-0812">Transmembrane</keyword>
<reference evidence="15" key="1">
    <citation type="submission" date="2021-11" db="EMBL/GenBank/DDBJ databases">
        <title>Description of a new species Pelosinus isolated from the bottom sediments of Lake Baikal.</title>
        <authorList>
            <person name="Zakharyuk A."/>
        </authorList>
    </citation>
    <scope>NUCLEOTIDE SEQUENCE</scope>
    <source>
        <strain evidence="15">Bkl1</strain>
    </source>
</reference>
<dbReference type="EMBL" id="JAJHJB010000019">
    <property type="protein sequence ID" value="MCC5466499.1"/>
    <property type="molecule type" value="Genomic_DNA"/>
</dbReference>
<dbReference type="PROSITE" id="PS52004">
    <property type="entry name" value="KS3_2"/>
    <property type="match status" value="1"/>
</dbReference>
<dbReference type="InterPro" id="IPR018201">
    <property type="entry name" value="Ketoacyl_synth_AS"/>
</dbReference>
<dbReference type="Pfam" id="PF02801">
    <property type="entry name" value="Ketoacyl-synt_C"/>
    <property type="match status" value="1"/>
</dbReference>
<evidence type="ECO:0000256" key="11">
    <source>
        <dbReference type="ARBA" id="ARBA00039445"/>
    </source>
</evidence>
<keyword evidence="8" id="KW-1133">Transmembrane helix</keyword>
<dbReference type="SMART" id="SM00825">
    <property type="entry name" value="PKS_KS"/>
    <property type="match status" value="1"/>
</dbReference>
<dbReference type="Pfam" id="PF00109">
    <property type="entry name" value="ketoacyl-synt"/>
    <property type="match status" value="1"/>
</dbReference>
<evidence type="ECO:0000256" key="9">
    <source>
        <dbReference type="ARBA" id="ARBA00023136"/>
    </source>
</evidence>
<dbReference type="CDD" id="cd00834">
    <property type="entry name" value="KAS_I_II"/>
    <property type="match status" value="1"/>
</dbReference>
<dbReference type="InterPro" id="IPR014031">
    <property type="entry name" value="Ketoacyl_synth_C"/>
</dbReference>
<organism evidence="15 16">
    <name type="scientific">Pelosinus baikalensis</name>
    <dbReference type="NCBI Taxonomy" id="2892015"/>
    <lineage>
        <taxon>Bacteria</taxon>
        <taxon>Bacillati</taxon>
        <taxon>Bacillota</taxon>
        <taxon>Negativicutes</taxon>
        <taxon>Selenomonadales</taxon>
        <taxon>Sporomusaceae</taxon>
        <taxon>Pelosinus</taxon>
    </lineage>
</organism>
<evidence type="ECO:0000256" key="13">
    <source>
        <dbReference type="RuleBase" id="RU003694"/>
    </source>
</evidence>
<dbReference type="PROSITE" id="PS00606">
    <property type="entry name" value="KS3_1"/>
    <property type="match status" value="1"/>
</dbReference>
<protein>
    <recommendedName>
        <fullName evidence="11">Nodulation protein E</fullName>
    </recommendedName>
    <alternativeName>
        <fullName evidence="12">Host-specificity of nodulation protein B</fullName>
    </alternativeName>
</protein>
<evidence type="ECO:0000256" key="7">
    <source>
        <dbReference type="ARBA" id="ARBA00022692"/>
    </source>
</evidence>
<comment type="caution">
    <text evidence="15">The sequence shown here is derived from an EMBL/GenBank/DDBJ whole genome shotgun (WGS) entry which is preliminary data.</text>
</comment>
<dbReference type="InterPro" id="IPR016039">
    <property type="entry name" value="Thiolase-like"/>
</dbReference>
<keyword evidence="9" id="KW-0472">Membrane</keyword>
<proteinExistence type="inferred from homology"/>
<keyword evidence="16" id="KW-1185">Reference proteome</keyword>
<evidence type="ECO:0000256" key="5">
    <source>
        <dbReference type="ARBA" id="ARBA00022519"/>
    </source>
</evidence>
<evidence type="ECO:0000313" key="16">
    <source>
        <dbReference type="Proteomes" id="UP001165492"/>
    </source>
</evidence>
<evidence type="ECO:0000256" key="8">
    <source>
        <dbReference type="ARBA" id="ARBA00022989"/>
    </source>
</evidence>
<evidence type="ECO:0000313" key="15">
    <source>
        <dbReference type="EMBL" id="MCC5466499.1"/>
    </source>
</evidence>
<name>A0ABS8HVF8_9FIRM</name>
<evidence type="ECO:0000256" key="3">
    <source>
        <dbReference type="ARBA" id="ARBA00022458"/>
    </source>
</evidence>
<comment type="function">
    <text evidence="10">Proposed to synthesize NOD factor fatty acyl chain. Involved in the synthesis of a highly unsaturated fatty acid moiety, which forms part of a lipo-oligosaccharide that is responsible for host specificity.</text>
</comment>
<dbReference type="InterPro" id="IPR000794">
    <property type="entry name" value="Beta-ketoacyl_synthase"/>
</dbReference>
<dbReference type="InterPro" id="IPR020841">
    <property type="entry name" value="PKS_Beta-ketoAc_synthase_dom"/>
</dbReference>
<dbReference type="RefSeq" id="WP_229535642.1">
    <property type="nucleotide sequence ID" value="NZ_JAJHJB010000019.1"/>
</dbReference>
<evidence type="ECO:0000256" key="4">
    <source>
        <dbReference type="ARBA" id="ARBA00022475"/>
    </source>
</evidence>
<comment type="similarity">
    <text evidence="2 13">Belongs to the thiolase-like superfamily. Beta-ketoacyl-ACP synthases family.</text>
</comment>
<dbReference type="PANTHER" id="PTHR11712">
    <property type="entry name" value="POLYKETIDE SYNTHASE-RELATED"/>
    <property type="match status" value="1"/>
</dbReference>
<evidence type="ECO:0000259" key="14">
    <source>
        <dbReference type="PROSITE" id="PS52004"/>
    </source>
</evidence>
<evidence type="ECO:0000256" key="2">
    <source>
        <dbReference type="ARBA" id="ARBA00008467"/>
    </source>
</evidence>
<gene>
    <name evidence="15" type="ORF">LMF89_14200</name>
</gene>
<dbReference type="SUPFAM" id="SSF53901">
    <property type="entry name" value="Thiolase-like"/>
    <property type="match status" value="2"/>
</dbReference>
<dbReference type="InterPro" id="IPR014030">
    <property type="entry name" value="Ketoacyl_synth_N"/>
</dbReference>
<dbReference type="Proteomes" id="UP001165492">
    <property type="component" value="Unassembled WGS sequence"/>
</dbReference>
<keyword evidence="5" id="KW-0997">Cell inner membrane</keyword>